<comment type="function">
    <text evidence="4">Catalyzes two distinct but analogous reactions: the reversible epimerization of UDP-glucose to UDP-galactose and the reversible epimerization of UDP-N-acetylglucosamine to UDP-N-acetylgalactosamine. The reaction with UDP-Gal plays a critical role in the Leloir pathway of galactose catabolism in which galactose is converted to the glycolytic intermediate glucose 6-phosphate. It contributes to the catabolism of dietary galactose and enables the endogenous biosynthesis of both UDP-Gal and UDP-GalNAc when exogenous sources are limited. Both UDP-sugar interconversions are important in the synthesis of glycoproteins and glycolipids.</text>
</comment>
<dbReference type="InterPro" id="IPR016040">
    <property type="entry name" value="NAD(P)-bd_dom"/>
</dbReference>
<evidence type="ECO:0000256" key="2">
    <source>
        <dbReference type="ARBA" id="ARBA00000083"/>
    </source>
</evidence>
<dbReference type="GO" id="GO:0003974">
    <property type="term" value="F:UDP-N-acetylglucosamine 4-epimerase activity"/>
    <property type="evidence" value="ECO:0007669"/>
    <property type="project" value="UniProtKB-EC"/>
</dbReference>
<accession>A0AAV2T986</accession>
<comment type="cofactor">
    <cofactor evidence="3 9">
        <name>NAD(+)</name>
        <dbReference type="ChEBI" id="CHEBI:57540"/>
    </cofactor>
</comment>
<comment type="subunit">
    <text evidence="9">Homodimer.</text>
</comment>
<dbReference type="InterPro" id="IPR005886">
    <property type="entry name" value="UDP_G4E"/>
</dbReference>
<keyword evidence="9" id="KW-0119">Carbohydrate metabolism</keyword>
<evidence type="ECO:0000256" key="5">
    <source>
        <dbReference type="ARBA" id="ARBA00004947"/>
    </source>
</evidence>
<dbReference type="GO" id="GO:0033499">
    <property type="term" value="P:galactose catabolic process via UDP-galactose, Leloir pathway"/>
    <property type="evidence" value="ECO:0007669"/>
    <property type="project" value="TreeGrafter"/>
</dbReference>
<dbReference type="CDD" id="cd05247">
    <property type="entry name" value="UDP_G4E_1_SDR_e"/>
    <property type="match status" value="1"/>
</dbReference>
<feature type="domain" description="NAD(P)-binding" evidence="10">
    <location>
        <begin position="10"/>
        <end position="330"/>
    </location>
</feature>
<dbReference type="AlphaFoldDB" id="A0AAV2T986"/>
<gene>
    <name evidence="11" type="ORF">CDAUBV1_LOCUS5499</name>
</gene>
<dbReference type="EMBL" id="CAXLJL010000134">
    <property type="protein sequence ID" value="CAL5132649.1"/>
    <property type="molecule type" value="Genomic_DNA"/>
</dbReference>
<comment type="caution">
    <text evidence="11">The sequence shown here is derived from an EMBL/GenBank/DDBJ whole genome shotgun (WGS) entry which is preliminary data.</text>
</comment>
<dbReference type="InterPro" id="IPR036291">
    <property type="entry name" value="NAD(P)-bd_dom_sf"/>
</dbReference>
<dbReference type="SUPFAM" id="SSF51735">
    <property type="entry name" value="NAD(P)-binding Rossmann-fold domains"/>
    <property type="match status" value="1"/>
</dbReference>
<dbReference type="GO" id="GO:0003978">
    <property type="term" value="F:UDP-glucose 4-epimerase activity"/>
    <property type="evidence" value="ECO:0007669"/>
    <property type="project" value="UniProtKB-UniRule"/>
</dbReference>
<comment type="similarity">
    <text evidence="9">Belongs to the NAD(P)-dependent epimerase/dehydratase family.</text>
</comment>
<dbReference type="Gene3D" id="3.90.25.10">
    <property type="entry name" value="UDP-galactose 4-epimerase, domain 1"/>
    <property type="match status" value="1"/>
</dbReference>
<sequence>MSDQKKGRVLVTGASGFIGSHTVVDLIEAGYDVVGLDNLVNSNIGVIKRLESLVKRPITFEVVDLIDEKALDGVFKKHHIDYVIHFAALKSVGDSVGQPLRYYENNIVGLLNLLKVMVANNCKDLVFSSSCTVYGDPQSLPLTESHPIGDCVNPYGATKFFAEIILKDVHTADPSWNIVSLRYFNPIGAHPSGTIGEDPVGVPSNLMPYISQVAMGQRPEVRVFGNDYDTRDGTGVRDYIHVVDISLAHISALKALDKKCGHKVYNLGTGTGYSVIKMIKAMEKASGKKIPYKICPRRQGDTATVYADPSLAEKELNWKAKFGLDKMCEDQWNWQTKNPHGYAEHK</sequence>
<proteinExistence type="inferred from homology"/>
<dbReference type="GO" id="GO:0005829">
    <property type="term" value="C:cytosol"/>
    <property type="evidence" value="ECO:0007669"/>
    <property type="project" value="TreeGrafter"/>
</dbReference>
<dbReference type="Proteomes" id="UP001497525">
    <property type="component" value="Unassembled WGS sequence"/>
</dbReference>
<dbReference type="Gene3D" id="3.40.50.720">
    <property type="entry name" value="NAD(P)-binding Rossmann-like Domain"/>
    <property type="match status" value="1"/>
</dbReference>
<evidence type="ECO:0000256" key="7">
    <source>
        <dbReference type="ARBA" id="ARBA00023144"/>
    </source>
</evidence>
<evidence type="ECO:0000256" key="4">
    <source>
        <dbReference type="ARBA" id="ARBA00002760"/>
    </source>
</evidence>
<evidence type="ECO:0000256" key="6">
    <source>
        <dbReference type="ARBA" id="ARBA00023027"/>
    </source>
</evidence>
<comment type="catalytic activity">
    <reaction evidence="2 9">
        <text>UDP-alpha-D-glucose = UDP-alpha-D-galactose</text>
        <dbReference type="Rhea" id="RHEA:22168"/>
        <dbReference type="ChEBI" id="CHEBI:58885"/>
        <dbReference type="ChEBI" id="CHEBI:66914"/>
        <dbReference type="EC" id="5.1.3.2"/>
    </reaction>
</comment>
<dbReference type="NCBIfam" id="NF007956">
    <property type="entry name" value="PRK10675.1"/>
    <property type="match status" value="1"/>
</dbReference>
<evidence type="ECO:0000259" key="10">
    <source>
        <dbReference type="Pfam" id="PF16363"/>
    </source>
</evidence>
<evidence type="ECO:0000256" key="1">
    <source>
        <dbReference type="ARBA" id="ARBA00000014"/>
    </source>
</evidence>
<keyword evidence="6 9" id="KW-0520">NAD</keyword>
<evidence type="ECO:0000313" key="12">
    <source>
        <dbReference type="Proteomes" id="UP001497525"/>
    </source>
</evidence>
<evidence type="ECO:0000256" key="8">
    <source>
        <dbReference type="ARBA" id="ARBA00023235"/>
    </source>
</evidence>
<name>A0AAV2T986_CALDB</name>
<evidence type="ECO:0000313" key="11">
    <source>
        <dbReference type="EMBL" id="CAL5132649.1"/>
    </source>
</evidence>
<dbReference type="PANTHER" id="PTHR43725:SF47">
    <property type="entry name" value="UDP-GLUCOSE 4-EPIMERASE"/>
    <property type="match status" value="1"/>
</dbReference>
<evidence type="ECO:0000256" key="3">
    <source>
        <dbReference type="ARBA" id="ARBA00001911"/>
    </source>
</evidence>
<organism evidence="11 12">
    <name type="scientific">Calicophoron daubneyi</name>
    <name type="common">Rumen fluke</name>
    <name type="synonym">Paramphistomum daubneyi</name>
    <dbReference type="NCBI Taxonomy" id="300641"/>
    <lineage>
        <taxon>Eukaryota</taxon>
        <taxon>Metazoa</taxon>
        <taxon>Spiralia</taxon>
        <taxon>Lophotrochozoa</taxon>
        <taxon>Platyhelminthes</taxon>
        <taxon>Trematoda</taxon>
        <taxon>Digenea</taxon>
        <taxon>Plagiorchiida</taxon>
        <taxon>Pronocephalata</taxon>
        <taxon>Paramphistomoidea</taxon>
        <taxon>Paramphistomidae</taxon>
        <taxon>Calicophoron</taxon>
    </lineage>
</organism>
<keyword evidence="8 9" id="KW-0413">Isomerase</keyword>
<reference evidence="11" key="1">
    <citation type="submission" date="2024-06" db="EMBL/GenBank/DDBJ databases">
        <authorList>
            <person name="Liu X."/>
            <person name="Lenzi L."/>
            <person name="Haldenby T S."/>
            <person name="Uol C."/>
        </authorList>
    </citation>
    <scope>NUCLEOTIDE SEQUENCE</scope>
</reference>
<dbReference type="NCBIfam" id="TIGR01179">
    <property type="entry name" value="galE"/>
    <property type="match status" value="1"/>
</dbReference>
<dbReference type="Pfam" id="PF16363">
    <property type="entry name" value="GDP_Man_Dehyd"/>
    <property type="match status" value="1"/>
</dbReference>
<keyword evidence="7" id="KW-0299">Galactose metabolism</keyword>
<dbReference type="EC" id="5.1.3.2" evidence="9"/>
<protein>
    <recommendedName>
        <fullName evidence="9">UDP-glucose 4-epimerase</fullName>
        <ecNumber evidence="9">5.1.3.2</ecNumber>
    </recommendedName>
</protein>
<evidence type="ECO:0000256" key="9">
    <source>
        <dbReference type="RuleBase" id="RU366046"/>
    </source>
</evidence>
<comment type="catalytic activity">
    <reaction evidence="1">
        <text>UDP-N-acetyl-alpha-D-glucosamine = UDP-N-acetyl-alpha-D-galactosamine</text>
        <dbReference type="Rhea" id="RHEA:20517"/>
        <dbReference type="ChEBI" id="CHEBI:57705"/>
        <dbReference type="ChEBI" id="CHEBI:67138"/>
        <dbReference type="EC" id="5.1.3.7"/>
    </reaction>
</comment>
<comment type="pathway">
    <text evidence="5 9">Carbohydrate metabolism; galactose metabolism.</text>
</comment>
<dbReference type="PANTHER" id="PTHR43725">
    <property type="entry name" value="UDP-GLUCOSE 4-EPIMERASE"/>
    <property type="match status" value="1"/>
</dbReference>